<protein>
    <submittedName>
        <fullName evidence="3">Winged helix-turn-helix transcriptional regulator</fullName>
    </submittedName>
</protein>
<dbReference type="RefSeq" id="WP_342127700.1">
    <property type="nucleotide sequence ID" value="NZ_JBCAUS010000006.1"/>
</dbReference>
<reference evidence="3 4" key="1">
    <citation type="submission" date="2024-04" db="EMBL/GenBank/DDBJ databases">
        <title>Methanococcoides sp. LMO-2.</title>
        <authorList>
            <person name="Liang L."/>
        </authorList>
    </citation>
    <scope>NUCLEOTIDE SEQUENCE [LARGE SCALE GENOMIC DNA]</scope>
    <source>
        <strain evidence="3 4">LMO-2</strain>
    </source>
</reference>
<dbReference type="PANTHER" id="PTHR36216:SF1">
    <property type="entry name" value="HTH ARSR-TYPE DOMAIN-CONTAINING PROTEIN"/>
    <property type="match status" value="1"/>
</dbReference>
<organism evidence="3 4">
    <name type="scientific">Methanococcoides cohabitans</name>
    <dbReference type="NCBI Taxonomy" id="3136559"/>
    <lineage>
        <taxon>Archaea</taxon>
        <taxon>Methanobacteriati</taxon>
        <taxon>Methanobacteriota</taxon>
        <taxon>Stenosarchaea group</taxon>
        <taxon>Methanomicrobia</taxon>
        <taxon>Methanosarcinales</taxon>
        <taxon>Methanosarcinaceae</taxon>
        <taxon>Methanococcoides</taxon>
    </lineage>
</organism>
<dbReference type="Pfam" id="PF01022">
    <property type="entry name" value="HTH_5"/>
    <property type="match status" value="1"/>
</dbReference>
<evidence type="ECO:0000259" key="2">
    <source>
        <dbReference type="Pfam" id="PF01022"/>
    </source>
</evidence>
<dbReference type="InterPro" id="IPR036388">
    <property type="entry name" value="WH-like_DNA-bd_sf"/>
</dbReference>
<dbReference type="InterPro" id="IPR011991">
    <property type="entry name" value="ArsR-like_HTH"/>
</dbReference>
<evidence type="ECO:0000313" key="4">
    <source>
        <dbReference type="Proteomes" id="UP001396646"/>
    </source>
</evidence>
<keyword evidence="1" id="KW-0472">Membrane</keyword>
<evidence type="ECO:0000313" key="3">
    <source>
        <dbReference type="EMBL" id="MEL4306103.1"/>
    </source>
</evidence>
<dbReference type="Proteomes" id="UP001396646">
    <property type="component" value="Unassembled WGS sequence"/>
</dbReference>
<dbReference type="Gene3D" id="1.10.10.10">
    <property type="entry name" value="Winged helix-like DNA-binding domain superfamily/Winged helix DNA-binding domain"/>
    <property type="match status" value="2"/>
</dbReference>
<proteinExistence type="predicted"/>
<dbReference type="InterPro" id="IPR001845">
    <property type="entry name" value="HTH_ArsR_DNA-bd_dom"/>
</dbReference>
<accession>A0ABU9KWE2</accession>
<dbReference type="Pfam" id="PF13412">
    <property type="entry name" value="HTH_24"/>
    <property type="match status" value="1"/>
</dbReference>
<gene>
    <name evidence="3" type="ORF">WOA13_09755</name>
</gene>
<keyword evidence="4" id="KW-1185">Reference proteome</keyword>
<dbReference type="SUPFAM" id="SSF46785">
    <property type="entry name" value="Winged helix' DNA-binding domain"/>
    <property type="match status" value="2"/>
</dbReference>
<feature type="transmembrane region" description="Helical" evidence="1">
    <location>
        <begin position="54"/>
        <end position="75"/>
    </location>
</feature>
<name>A0ABU9KWE2_9EURY</name>
<feature type="domain" description="HTH arsR-type" evidence="2">
    <location>
        <begin position="88"/>
        <end position="127"/>
    </location>
</feature>
<keyword evidence="1" id="KW-1133">Transmembrane helix</keyword>
<evidence type="ECO:0000256" key="1">
    <source>
        <dbReference type="SAM" id="Phobius"/>
    </source>
</evidence>
<dbReference type="EMBL" id="JBCAUS010000006">
    <property type="protein sequence ID" value="MEL4306103.1"/>
    <property type="molecule type" value="Genomic_DNA"/>
</dbReference>
<dbReference type="CDD" id="cd00090">
    <property type="entry name" value="HTH_ARSR"/>
    <property type="match status" value="1"/>
</dbReference>
<comment type="caution">
    <text evidence="3">The sequence shown here is derived from an EMBL/GenBank/DDBJ whole genome shotgun (WGS) entry which is preliminary data.</text>
</comment>
<keyword evidence="1" id="KW-0812">Transmembrane</keyword>
<sequence length="244" mass="27955">MRYLWIPFLLFILICNPALASANEYEVAPYTGPERGMYEGGGHDITFSFFELPLSLQIIYISGLLGAPLALYKFIPLLLGRIRQKCENPHRNRILHYITENPGSTISDIEKTLEMERSTVRYHLKVLQFKNKITRLEKGKLVLLFKNSYKYTDTEKKIIFFLRNDTGKSILISILHEPGITNQNLTQTFGLAKSTVHWHIDELHNEGLVHFKSDGKYKRCFINPAIEADLKNAISESEPAISAI</sequence>
<dbReference type="PANTHER" id="PTHR36216">
    <property type="entry name" value="TRANSCRIPTIONAL REGULATOR, TRMB"/>
    <property type="match status" value="1"/>
</dbReference>
<dbReference type="InterPro" id="IPR036390">
    <property type="entry name" value="WH_DNA-bd_sf"/>
</dbReference>